<keyword evidence="2" id="KW-1185">Reference proteome</keyword>
<dbReference type="AlphaFoldDB" id="A0A1Y1YHH3"/>
<comment type="caution">
    <text evidence="1">The sequence shown here is derived from an EMBL/GenBank/DDBJ whole genome shotgun (WGS) entry which is preliminary data.</text>
</comment>
<dbReference type="Proteomes" id="UP000193144">
    <property type="component" value="Unassembled WGS sequence"/>
</dbReference>
<evidence type="ECO:0000313" key="1">
    <source>
        <dbReference type="EMBL" id="ORX97064.1"/>
    </source>
</evidence>
<dbReference type="EMBL" id="MCFA01000242">
    <property type="protein sequence ID" value="ORX97064.1"/>
    <property type="molecule type" value="Genomic_DNA"/>
</dbReference>
<accession>A0A1Y1YHH3</accession>
<evidence type="ECO:0000313" key="2">
    <source>
        <dbReference type="Proteomes" id="UP000193144"/>
    </source>
</evidence>
<sequence length="173" mass="19294">MTCHERLFFTELSLWANSDPGARLPASEAGEGVPHPYTNLLAVHMYMTMHKLSIGASWSFQSPHFLWPNKHLNNVILIFPFSLCVGPRFPSLVYPCHLPNLNRTLFISLASQQSSPNPLLAHSRSLLSIQVSLLNNSIVICRRRSSFPIGLPGGQSCSRAFPSRLLLCTDRIV</sequence>
<protein>
    <submittedName>
        <fullName evidence="1">Uncharacterized protein</fullName>
    </submittedName>
</protein>
<reference evidence="1 2" key="1">
    <citation type="submission" date="2016-07" db="EMBL/GenBank/DDBJ databases">
        <title>Pervasive Adenine N6-methylation of Active Genes in Fungi.</title>
        <authorList>
            <consortium name="DOE Joint Genome Institute"/>
            <person name="Mondo S.J."/>
            <person name="Dannebaum R.O."/>
            <person name="Kuo R.C."/>
            <person name="Labutti K."/>
            <person name="Haridas S."/>
            <person name="Kuo A."/>
            <person name="Salamov A."/>
            <person name="Ahrendt S.R."/>
            <person name="Lipzen A."/>
            <person name="Sullivan W."/>
            <person name="Andreopoulos W.B."/>
            <person name="Clum A."/>
            <person name="Lindquist E."/>
            <person name="Daum C."/>
            <person name="Ramamoorthy G.K."/>
            <person name="Gryganskyi A."/>
            <person name="Culley D."/>
            <person name="Magnuson J.K."/>
            <person name="James T.Y."/>
            <person name="O'Malley M.A."/>
            <person name="Stajich J.E."/>
            <person name="Spatafora J.W."/>
            <person name="Visel A."/>
            <person name="Grigoriev I.V."/>
        </authorList>
    </citation>
    <scope>NUCLEOTIDE SEQUENCE [LARGE SCALE GENOMIC DNA]</scope>
    <source>
        <strain evidence="1 2">CBS 115471</strain>
    </source>
</reference>
<name>A0A1Y1YHH3_9PLEO</name>
<organism evidence="1 2">
    <name type="scientific">Clohesyomyces aquaticus</name>
    <dbReference type="NCBI Taxonomy" id="1231657"/>
    <lineage>
        <taxon>Eukaryota</taxon>
        <taxon>Fungi</taxon>
        <taxon>Dikarya</taxon>
        <taxon>Ascomycota</taxon>
        <taxon>Pezizomycotina</taxon>
        <taxon>Dothideomycetes</taxon>
        <taxon>Pleosporomycetidae</taxon>
        <taxon>Pleosporales</taxon>
        <taxon>Lindgomycetaceae</taxon>
        <taxon>Clohesyomyces</taxon>
    </lineage>
</organism>
<proteinExistence type="predicted"/>
<gene>
    <name evidence="1" type="ORF">BCR34DRAFT_173555</name>
</gene>